<keyword evidence="3" id="KW-0131">Cell cycle</keyword>
<comment type="similarity">
    <text evidence="4">Belongs to the cyclin family.</text>
</comment>
<dbReference type="FunFam" id="1.10.472.10:FF:000278">
    <property type="entry name" value="Putative cyclin-D7-1"/>
    <property type="match status" value="1"/>
</dbReference>
<dbReference type="EMBL" id="CABITT030000008">
    <property type="protein sequence ID" value="VVB12915.1"/>
    <property type="molecule type" value="Genomic_DNA"/>
</dbReference>
<dbReference type="InterPro" id="IPR013763">
    <property type="entry name" value="Cyclin-like_dom"/>
</dbReference>
<evidence type="ECO:0000313" key="7">
    <source>
        <dbReference type="Proteomes" id="UP000489600"/>
    </source>
</evidence>
<reference evidence="6" key="1">
    <citation type="submission" date="2019-07" db="EMBL/GenBank/DDBJ databases">
        <authorList>
            <person name="Dittberner H."/>
        </authorList>
    </citation>
    <scope>NUCLEOTIDE SEQUENCE [LARGE SCALE GENOMIC DNA]</scope>
</reference>
<keyword evidence="1" id="KW-0132">Cell division</keyword>
<dbReference type="InterPro" id="IPR004367">
    <property type="entry name" value="Cyclin_C-dom"/>
</dbReference>
<dbReference type="GO" id="GO:0051301">
    <property type="term" value="P:cell division"/>
    <property type="evidence" value="ECO:0007669"/>
    <property type="project" value="UniProtKB-KW"/>
</dbReference>
<dbReference type="Pfam" id="PF02984">
    <property type="entry name" value="Cyclin_C"/>
    <property type="match status" value="1"/>
</dbReference>
<keyword evidence="7" id="KW-1185">Reference proteome</keyword>
<evidence type="ECO:0000256" key="3">
    <source>
        <dbReference type="ARBA" id="ARBA00023306"/>
    </source>
</evidence>
<evidence type="ECO:0000256" key="2">
    <source>
        <dbReference type="ARBA" id="ARBA00023127"/>
    </source>
</evidence>
<dbReference type="AlphaFoldDB" id="A0A565CH01"/>
<dbReference type="Pfam" id="PF00134">
    <property type="entry name" value="Cyclin_N"/>
    <property type="match status" value="1"/>
</dbReference>
<protein>
    <recommendedName>
        <fullName evidence="5">Cyclin-like domain-containing protein</fullName>
    </recommendedName>
</protein>
<feature type="domain" description="Cyclin-like" evidence="5">
    <location>
        <begin position="80"/>
        <end position="168"/>
    </location>
</feature>
<keyword evidence="2 4" id="KW-0195">Cyclin</keyword>
<evidence type="ECO:0000256" key="1">
    <source>
        <dbReference type="ARBA" id="ARBA00022618"/>
    </source>
</evidence>
<dbReference type="SUPFAM" id="SSF47954">
    <property type="entry name" value="Cyclin-like"/>
    <property type="match status" value="1"/>
</dbReference>
<dbReference type="InterPro" id="IPR039361">
    <property type="entry name" value="Cyclin"/>
</dbReference>
<dbReference type="InterPro" id="IPR006671">
    <property type="entry name" value="Cyclin_N"/>
</dbReference>
<dbReference type="SMART" id="SM00385">
    <property type="entry name" value="CYCLIN"/>
    <property type="match status" value="1"/>
</dbReference>
<dbReference type="Gene3D" id="1.10.472.10">
    <property type="entry name" value="Cyclin-like"/>
    <property type="match status" value="2"/>
</dbReference>
<proteinExistence type="inferred from homology"/>
<sequence length="347" mass="39874">MDNLLCDESWLSGSLTPEPLANFRRNDDVMAMSPAMDSTTVEEAITMDLEKETCFSNHGDKFIEFLVSKKLTDARFQAVQWLMKTRIRLNLSFETIFSAANFFDRFLYVTSCNEWTNWMVELVVVTSLSIASKFNEVTSSSLQEFQMEGLNHMFHHKTILEMELIVLKALEWRVNSVTSYSFSLLVTSKIGSVGETMMMMDRITNHLLDDLCDLKMLKYPPSVVAVAAVWNVLEEKAAQEVNLGTIMNLFGQEHKENIVKCIEVMKSRKNEYNWSLGRKACEVKSLVNVSQRSEVKTINNYGDYYVGDLSAIFQILRAEGLDKKRGREDNYEDKFRPAKRMTIVMSN</sequence>
<dbReference type="OrthoDB" id="62at2759"/>
<dbReference type="PANTHER" id="PTHR10177">
    <property type="entry name" value="CYCLINS"/>
    <property type="match status" value="1"/>
</dbReference>
<dbReference type="InterPro" id="IPR036915">
    <property type="entry name" value="Cyclin-like_sf"/>
</dbReference>
<evidence type="ECO:0000256" key="4">
    <source>
        <dbReference type="RuleBase" id="RU000383"/>
    </source>
</evidence>
<name>A0A565CH01_9BRAS</name>
<evidence type="ECO:0000259" key="5">
    <source>
        <dbReference type="SMART" id="SM00385"/>
    </source>
</evidence>
<dbReference type="Proteomes" id="UP000489600">
    <property type="component" value="Unassembled WGS sequence"/>
</dbReference>
<organism evidence="6 7">
    <name type="scientific">Arabis nemorensis</name>
    <dbReference type="NCBI Taxonomy" id="586526"/>
    <lineage>
        <taxon>Eukaryota</taxon>
        <taxon>Viridiplantae</taxon>
        <taxon>Streptophyta</taxon>
        <taxon>Embryophyta</taxon>
        <taxon>Tracheophyta</taxon>
        <taxon>Spermatophyta</taxon>
        <taxon>Magnoliopsida</taxon>
        <taxon>eudicotyledons</taxon>
        <taxon>Gunneridae</taxon>
        <taxon>Pentapetalae</taxon>
        <taxon>rosids</taxon>
        <taxon>malvids</taxon>
        <taxon>Brassicales</taxon>
        <taxon>Brassicaceae</taxon>
        <taxon>Arabideae</taxon>
        <taxon>Arabis</taxon>
    </lineage>
</organism>
<evidence type="ECO:0000313" key="6">
    <source>
        <dbReference type="EMBL" id="VVB12915.1"/>
    </source>
</evidence>
<accession>A0A565CH01</accession>
<gene>
    <name evidence="6" type="ORF">ANE_LOCUS23359</name>
</gene>
<comment type="caution">
    <text evidence="6">The sequence shown here is derived from an EMBL/GenBank/DDBJ whole genome shotgun (WGS) entry which is preliminary data.</text>
</comment>